<proteinExistence type="predicted"/>
<sequence length="115" mass="13147">MRHQGEHRVRQTDRQTDLQTDKLDIIGTNLLTKFHEDQTINVASRVFRVNKTNLLKKFHEDKTINVASRVENAQPPGGNFSIQKLVQNMIETNILDKKNALPLSGHVFQPTGTIF</sequence>
<accession>A0A9D4LAT2</accession>
<dbReference type="EMBL" id="JAIWYP010000003">
    <property type="protein sequence ID" value="KAH3855038.1"/>
    <property type="molecule type" value="Genomic_DNA"/>
</dbReference>
<gene>
    <name evidence="1" type="ORF">DPMN_097598</name>
</gene>
<name>A0A9D4LAT2_DREPO</name>
<dbReference type="AlphaFoldDB" id="A0A9D4LAT2"/>
<organism evidence="1 2">
    <name type="scientific">Dreissena polymorpha</name>
    <name type="common">Zebra mussel</name>
    <name type="synonym">Mytilus polymorpha</name>
    <dbReference type="NCBI Taxonomy" id="45954"/>
    <lineage>
        <taxon>Eukaryota</taxon>
        <taxon>Metazoa</taxon>
        <taxon>Spiralia</taxon>
        <taxon>Lophotrochozoa</taxon>
        <taxon>Mollusca</taxon>
        <taxon>Bivalvia</taxon>
        <taxon>Autobranchia</taxon>
        <taxon>Heteroconchia</taxon>
        <taxon>Euheterodonta</taxon>
        <taxon>Imparidentia</taxon>
        <taxon>Neoheterodontei</taxon>
        <taxon>Myida</taxon>
        <taxon>Dreissenoidea</taxon>
        <taxon>Dreissenidae</taxon>
        <taxon>Dreissena</taxon>
    </lineage>
</organism>
<comment type="caution">
    <text evidence="1">The sequence shown here is derived from an EMBL/GenBank/DDBJ whole genome shotgun (WGS) entry which is preliminary data.</text>
</comment>
<reference evidence="1" key="2">
    <citation type="submission" date="2020-11" db="EMBL/GenBank/DDBJ databases">
        <authorList>
            <person name="McCartney M.A."/>
            <person name="Auch B."/>
            <person name="Kono T."/>
            <person name="Mallez S."/>
            <person name="Becker A."/>
            <person name="Gohl D.M."/>
            <person name="Silverstein K.A.T."/>
            <person name="Koren S."/>
            <person name="Bechman K.B."/>
            <person name="Herman A."/>
            <person name="Abrahante J.E."/>
            <person name="Garbe J."/>
        </authorList>
    </citation>
    <scope>NUCLEOTIDE SEQUENCE</scope>
    <source>
        <strain evidence="1">Duluth1</strain>
        <tissue evidence="1">Whole animal</tissue>
    </source>
</reference>
<evidence type="ECO:0000313" key="1">
    <source>
        <dbReference type="EMBL" id="KAH3855038.1"/>
    </source>
</evidence>
<protein>
    <submittedName>
        <fullName evidence="1">Uncharacterized protein</fullName>
    </submittedName>
</protein>
<evidence type="ECO:0000313" key="2">
    <source>
        <dbReference type="Proteomes" id="UP000828390"/>
    </source>
</evidence>
<keyword evidence="2" id="KW-1185">Reference proteome</keyword>
<dbReference type="Proteomes" id="UP000828390">
    <property type="component" value="Unassembled WGS sequence"/>
</dbReference>
<reference evidence="1" key="1">
    <citation type="journal article" date="2019" name="bioRxiv">
        <title>The Genome of the Zebra Mussel, Dreissena polymorpha: A Resource for Invasive Species Research.</title>
        <authorList>
            <person name="McCartney M.A."/>
            <person name="Auch B."/>
            <person name="Kono T."/>
            <person name="Mallez S."/>
            <person name="Zhang Y."/>
            <person name="Obille A."/>
            <person name="Becker A."/>
            <person name="Abrahante J.E."/>
            <person name="Garbe J."/>
            <person name="Badalamenti J.P."/>
            <person name="Herman A."/>
            <person name="Mangelson H."/>
            <person name="Liachko I."/>
            <person name="Sullivan S."/>
            <person name="Sone E.D."/>
            <person name="Koren S."/>
            <person name="Silverstein K.A.T."/>
            <person name="Beckman K.B."/>
            <person name="Gohl D.M."/>
        </authorList>
    </citation>
    <scope>NUCLEOTIDE SEQUENCE</scope>
    <source>
        <strain evidence="1">Duluth1</strain>
        <tissue evidence="1">Whole animal</tissue>
    </source>
</reference>